<dbReference type="GO" id="GO:0050660">
    <property type="term" value="F:flavin adenine dinucleotide binding"/>
    <property type="evidence" value="ECO:0007669"/>
    <property type="project" value="InterPro"/>
</dbReference>
<dbReference type="GO" id="GO:0006103">
    <property type="term" value="P:2-oxoglutarate metabolic process"/>
    <property type="evidence" value="ECO:0007669"/>
    <property type="project" value="TreeGrafter"/>
</dbReference>
<dbReference type="GO" id="GO:0005737">
    <property type="term" value="C:cytoplasm"/>
    <property type="evidence" value="ECO:0007669"/>
    <property type="project" value="UniProtKB-ARBA"/>
</dbReference>
<evidence type="ECO:0000256" key="9">
    <source>
        <dbReference type="ARBA" id="ARBA00023284"/>
    </source>
</evidence>
<evidence type="ECO:0000256" key="3">
    <source>
        <dbReference type="ARBA" id="ARBA00016961"/>
    </source>
</evidence>
<dbReference type="PRINTS" id="PR00411">
    <property type="entry name" value="PNDRDTASEI"/>
</dbReference>
<evidence type="ECO:0000313" key="18">
    <source>
        <dbReference type="Proteomes" id="UP000002586"/>
    </source>
</evidence>
<sequence>MSDTFDLVVIGGGPGGYVAAIRAAQLGLKTACIDKRPTLGGTCLNVGCIPSKALLQSSHQLETAQHAMAAHGVEIKGVKANLTTMMQRKQEVVQGLTQGIAFLFKKNKVTHLMGSGTIVDSSHVQVTAADGSVQTLTTENILIASGSEVATLPGLEIDEKHIISSTGALALDKVPKKMVVIGAGVIGLELGSVWRRLGAEVTVVEFLDGILPGMDGEIRKTAQRTLSKQGMHFKLGTKVTAASVLKNGVKLTMEPVKGGEAEERQADVVLVAVGRRPYTQGLGLENIGVTLDERGFIPVDHDRQTTCAGVFAIGDVIGGAMLAHKAEEEGSAVAEALAGQVAHVNYDAIPAVVYTHPEIASVGQSEESLTAAGIPYKVGKFPFMANSRARAIGDAEGFVKILAHATSDAILGAHIIGPAAGDLIAEIVLAMECDISAEDIARTCHAHPGLGEAVKEAALAVDKRAIHA</sequence>
<dbReference type="PRINTS" id="PR00368">
    <property type="entry name" value="FADPNR"/>
</dbReference>
<dbReference type="InterPro" id="IPR001100">
    <property type="entry name" value="Pyr_nuc-diS_OxRdtase"/>
</dbReference>
<dbReference type="SUPFAM" id="SSF51905">
    <property type="entry name" value="FAD/NAD(P)-binding domain"/>
    <property type="match status" value="1"/>
</dbReference>
<feature type="active site" description="Proton acceptor" evidence="11">
    <location>
        <position position="447"/>
    </location>
</feature>
<dbReference type="InterPro" id="IPR050151">
    <property type="entry name" value="Class-I_Pyr_Nuc-Dis_Oxidored"/>
</dbReference>
<dbReference type="InterPro" id="IPR016156">
    <property type="entry name" value="FAD/NAD-linked_Rdtase_dimer_sf"/>
</dbReference>
<comment type="miscellaneous">
    <text evidence="14">The active site is a redox-active disulfide bond.</text>
</comment>
<dbReference type="PANTHER" id="PTHR22912">
    <property type="entry name" value="DISULFIDE OXIDOREDUCTASE"/>
    <property type="match status" value="1"/>
</dbReference>
<evidence type="ECO:0000256" key="10">
    <source>
        <dbReference type="ARBA" id="ARBA00049187"/>
    </source>
</evidence>
<dbReference type="EMBL" id="CP000471">
    <property type="protein sequence ID" value="ABK44897.1"/>
    <property type="molecule type" value="Genomic_DNA"/>
</dbReference>
<feature type="disulfide bond" description="Redox-active" evidence="13">
    <location>
        <begin position="43"/>
        <end position="48"/>
    </location>
</feature>
<evidence type="ECO:0000256" key="11">
    <source>
        <dbReference type="PIRSR" id="PIRSR000350-2"/>
    </source>
</evidence>
<feature type="binding site" evidence="12">
    <location>
        <begin position="321"/>
        <end position="324"/>
    </location>
    <ligand>
        <name>FAD</name>
        <dbReference type="ChEBI" id="CHEBI:57692"/>
    </ligand>
</feature>
<evidence type="ECO:0000259" key="15">
    <source>
        <dbReference type="Pfam" id="PF02852"/>
    </source>
</evidence>
<evidence type="ECO:0000313" key="17">
    <source>
        <dbReference type="EMBL" id="ABK44897.1"/>
    </source>
</evidence>
<evidence type="ECO:0000256" key="2">
    <source>
        <dbReference type="ARBA" id="ARBA00012608"/>
    </source>
</evidence>
<keyword evidence="4 14" id="KW-0285">Flavoprotein</keyword>
<dbReference type="SUPFAM" id="SSF55424">
    <property type="entry name" value="FAD/NAD-linked reductases, dimerisation (C-terminal) domain"/>
    <property type="match status" value="1"/>
</dbReference>
<dbReference type="InterPro" id="IPR004099">
    <property type="entry name" value="Pyr_nucl-diS_OxRdtase_dimer"/>
</dbReference>
<evidence type="ECO:0000256" key="4">
    <source>
        <dbReference type="ARBA" id="ARBA00022630"/>
    </source>
</evidence>
<feature type="binding site" evidence="12">
    <location>
        <position position="116"/>
    </location>
    <ligand>
        <name>FAD</name>
        <dbReference type="ChEBI" id="CHEBI:57692"/>
    </ligand>
</feature>
<evidence type="ECO:0000256" key="8">
    <source>
        <dbReference type="ARBA" id="ARBA00023157"/>
    </source>
</evidence>
<dbReference type="HOGENOM" id="CLU_016755_0_3_5"/>
<evidence type="ECO:0000256" key="7">
    <source>
        <dbReference type="ARBA" id="ARBA00023027"/>
    </source>
</evidence>
<dbReference type="InterPro" id="IPR023753">
    <property type="entry name" value="FAD/NAD-binding_dom"/>
</dbReference>
<keyword evidence="5 12" id="KW-0274">FAD</keyword>
<dbReference type="PANTHER" id="PTHR22912:SF151">
    <property type="entry name" value="DIHYDROLIPOYL DEHYDROGENASE, MITOCHONDRIAL"/>
    <property type="match status" value="1"/>
</dbReference>
<name>A0LAA4_MAGMM</name>
<feature type="binding site" evidence="12">
    <location>
        <position position="205"/>
    </location>
    <ligand>
        <name>NAD(+)</name>
        <dbReference type="ChEBI" id="CHEBI:57540"/>
    </ligand>
</feature>
<comment type="catalytic activity">
    <reaction evidence="10 14">
        <text>N(6)-[(R)-dihydrolipoyl]-L-lysyl-[protein] + NAD(+) = N(6)-[(R)-lipoyl]-L-lysyl-[protein] + NADH + H(+)</text>
        <dbReference type="Rhea" id="RHEA:15045"/>
        <dbReference type="Rhea" id="RHEA-COMP:10474"/>
        <dbReference type="Rhea" id="RHEA-COMP:10475"/>
        <dbReference type="ChEBI" id="CHEBI:15378"/>
        <dbReference type="ChEBI" id="CHEBI:57540"/>
        <dbReference type="ChEBI" id="CHEBI:57945"/>
        <dbReference type="ChEBI" id="CHEBI:83099"/>
        <dbReference type="ChEBI" id="CHEBI:83100"/>
        <dbReference type="EC" id="1.8.1.4"/>
    </reaction>
</comment>
<dbReference type="STRING" id="156889.Mmc1_2397"/>
<dbReference type="AlphaFoldDB" id="A0LAA4"/>
<evidence type="ECO:0000259" key="16">
    <source>
        <dbReference type="Pfam" id="PF07992"/>
    </source>
</evidence>
<dbReference type="PROSITE" id="PS00076">
    <property type="entry name" value="PYRIDINE_REDOX_1"/>
    <property type="match status" value="1"/>
</dbReference>
<comment type="cofactor">
    <cofactor evidence="12 14">
        <name>FAD</name>
        <dbReference type="ChEBI" id="CHEBI:57692"/>
    </cofactor>
    <text evidence="12 14">Binds 1 FAD per subunit.</text>
</comment>
<organism evidence="17 18">
    <name type="scientific">Magnetococcus marinus (strain ATCC BAA-1437 / JCM 17883 / MC-1)</name>
    <dbReference type="NCBI Taxonomy" id="156889"/>
    <lineage>
        <taxon>Bacteria</taxon>
        <taxon>Pseudomonadati</taxon>
        <taxon>Pseudomonadota</taxon>
        <taxon>Magnetococcia</taxon>
        <taxon>Magnetococcales</taxon>
        <taxon>Magnetococcaceae</taxon>
        <taxon>Magnetococcus</taxon>
    </lineage>
</organism>
<keyword evidence="7 12" id="KW-0520">NAD</keyword>
<feature type="binding site" evidence="12">
    <location>
        <begin position="182"/>
        <end position="189"/>
    </location>
    <ligand>
        <name>NAD(+)</name>
        <dbReference type="ChEBI" id="CHEBI:57540"/>
    </ligand>
</feature>
<keyword evidence="18" id="KW-1185">Reference proteome</keyword>
<evidence type="ECO:0000256" key="12">
    <source>
        <dbReference type="PIRSR" id="PIRSR000350-3"/>
    </source>
</evidence>
<dbReference type="Gene3D" id="3.30.390.30">
    <property type="match status" value="1"/>
</dbReference>
<reference evidence="17 18" key="2">
    <citation type="journal article" date="2012" name="Int. J. Syst. Evol. Microbiol.">
        <title>Magnetococcus marinus gen. nov., sp. nov., a marine, magnetotactic bacterium that represents a novel lineage (Magnetococcaceae fam. nov.; Magnetococcales ord. nov.) at the base of the Alphaproteobacteria.</title>
        <authorList>
            <person name="Bazylinski D.A."/>
            <person name="Williams T.J."/>
            <person name="Lefevre C.T."/>
            <person name="Berg R.J."/>
            <person name="Zhang C.L."/>
            <person name="Bowser S.S."/>
            <person name="Dean A.J."/>
            <person name="Beveridge T.J."/>
        </authorList>
    </citation>
    <scope>NUCLEOTIDE SEQUENCE [LARGE SCALE GENOMIC DNA]</scope>
    <source>
        <strain evidence="18">ATCC BAA-1437 / JCM 17883 / MC-1</strain>
    </source>
</reference>
<dbReference type="InterPro" id="IPR036188">
    <property type="entry name" value="FAD/NAD-bd_sf"/>
</dbReference>
<dbReference type="Proteomes" id="UP000002586">
    <property type="component" value="Chromosome"/>
</dbReference>
<evidence type="ECO:0000256" key="6">
    <source>
        <dbReference type="ARBA" id="ARBA00023002"/>
    </source>
</evidence>
<keyword evidence="12" id="KW-0547">Nucleotide-binding</keyword>
<evidence type="ECO:0000256" key="5">
    <source>
        <dbReference type="ARBA" id="ARBA00022827"/>
    </source>
</evidence>
<dbReference type="Pfam" id="PF02852">
    <property type="entry name" value="Pyr_redox_dim"/>
    <property type="match status" value="1"/>
</dbReference>
<gene>
    <name evidence="17" type="ordered locus">Mmc1_2397</name>
</gene>
<reference evidence="18" key="1">
    <citation type="journal article" date="2009" name="Appl. Environ. Microbiol.">
        <title>Complete genome sequence of the chemolithoautotrophic marine magnetotactic coccus strain MC-1.</title>
        <authorList>
            <person name="Schubbe S."/>
            <person name="Williams T.J."/>
            <person name="Xie G."/>
            <person name="Kiss H.E."/>
            <person name="Brettin T.S."/>
            <person name="Martinez D."/>
            <person name="Ross C.A."/>
            <person name="Schuler D."/>
            <person name="Cox B.L."/>
            <person name="Nealson K.H."/>
            <person name="Bazylinski D.A."/>
        </authorList>
    </citation>
    <scope>NUCLEOTIDE SEQUENCE [LARGE SCALE GENOMIC DNA]</scope>
    <source>
        <strain evidence="18">ATCC BAA-1437 / JCM 17883 / MC-1</strain>
    </source>
</reference>
<dbReference type="Gene3D" id="3.50.50.60">
    <property type="entry name" value="FAD/NAD(P)-binding domain"/>
    <property type="match status" value="2"/>
</dbReference>
<feature type="domain" description="FAD/NAD(P)-binding" evidence="16">
    <location>
        <begin position="5"/>
        <end position="330"/>
    </location>
</feature>
<dbReference type="FunFam" id="3.30.390.30:FF:000001">
    <property type="entry name" value="Dihydrolipoyl dehydrogenase"/>
    <property type="match status" value="1"/>
</dbReference>
<dbReference type="PIRSF" id="PIRSF000350">
    <property type="entry name" value="Mercury_reductase_MerA"/>
    <property type="match status" value="1"/>
</dbReference>
<accession>A0LAA4</accession>
<dbReference type="Pfam" id="PF07992">
    <property type="entry name" value="Pyr_redox_2"/>
    <property type="match status" value="1"/>
</dbReference>
<protein>
    <recommendedName>
        <fullName evidence="3 14">Dihydrolipoyl dehydrogenase</fullName>
        <ecNumber evidence="2 14">1.8.1.4</ecNumber>
    </recommendedName>
</protein>
<dbReference type="GO" id="GO:0004148">
    <property type="term" value="F:dihydrolipoyl dehydrogenase (NADH) activity"/>
    <property type="evidence" value="ECO:0007669"/>
    <property type="project" value="UniProtKB-EC"/>
</dbReference>
<feature type="binding site" evidence="12">
    <location>
        <position position="315"/>
    </location>
    <ligand>
        <name>FAD</name>
        <dbReference type="ChEBI" id="CHEBI:57692"/>
    </ligand>
</feature>
<dbReference type="NCBIfam" id="TIGR01350">
    <property type="entry name" value="lipoamide_DH"/>
    <property type="match status" value="1"/>
</dbReference>
<evidence type="ECO:0000256" key="14">
    <source>
        <dbReference type="RuleBase" id="RU003692"/>
    </source>
</evidence>
<dbReference type="InterPro" id="IPR006258">
    <property type="entry name" value="Lipoamide_DH"/>
</dbReference>
<feature type="binding site" evidence="12">
    <location>
        <position position="274"/>
    </location>
    <ligand>
        <name>NAD(+)</name>
        <dbReference type="ChEBI" id="CHEBI:57540"/>
    </ligand>
</feature>
<dbReference type="FunFam" id="3.50.50.60:FF:000001">
    <property type="entry name" value="Dihydrolipoyl dehydrogenase, mitochondrial"/>
    <property type="match status" value="1"/>
</dbReference>
<proteinExistence type="inferred from homology"/>
<feature type="domain" description="Pyridine nucleotide-disulphide oxidoreductase dimerisation" evidence="15">
    <location>
        <begin position="349"/>
        <end position="458"/>
    </location>
</feature>
<keyword evidence="8" id="KW-1015">Disulfide bond</keyword>
<evidence type="ECO:0000256" key="1">
    <source>
        <dbReference type="ARBA" id="ARBA00007532"/>
    </source>
</evidence>
<dbReference type="eggNOG" id="COG1249">
    <property type="taxonomic scope" value="Bacteria"/>
</dbReference>
<dbReference type="EC" id="1.8.1.4" evidence="2 14"/>
<keyword evidence="9 14" id="KW-0676">Redox-active center</keyword>
<dbReference type="KEGG" id="mgm:Mmc1_2397"/>
<dbReference type="InterPro" id="IPR012999">
    <property type="entry name" value="Pyr_OxRdtase_I_AS"/>
</dbReference>
<feature type="binding site" evidence="12">
    <location>
        <position position="52"/>
    </location>
    <ligand>
        <name>FAD</name>
        <dbReference type="ChEBI" id="CHEBI:57692"/>
    </ligand>
</feature>
<comment type="similarity">
    <text evidence="1 14">Belongs to the class-I pyridine nucleotide-disulfide oxidoreductase family.</text>
</comment>
<dbReference type="RefSeq" id="WP_011714017.1">
    <property type="nucleotide sequence ID" value="NC_008576.1"/>
</dbReference>
<evidence type="ECO:0000256" key="13">
    <source>
        <dbReference type="PIRSR" id="PIRSR000350-4"/>
    </source>
</evidence>
<keyword evidence="6 14" id="KW-0560">Oxidoreductase</keyword>
<dbReference type="OrthoDB" id="9764616at2"/>